<keyword evidence="15" id="KW-1185">Reference proteome</keyword>
<dbReference type="PRINTS" id="PR00371">
    <property type="entry name" value="FPNCR"/>
</dbReference>
<dbReference type="CDD" id="cd06187">
    <property type="entry name" value="O2ase_reductase_like"/>
    <property type="match status" value="1"/>
</dbReference>
<dbReference type="AlphaFoldDB" id="A0A516X5V1"/>
<dbReference type="Pfam" id="PF00042">
    <property type="entry name" value="Globin"/>
    <property type="match status" value="1"/>
</dbReference>
<evidence type="ECO:0000256" key="9">
    <source>
        <dbReference type="ARBA" id="ARBA00048649"/>
    </source>
</evidence>
<dbReference type="InterPro" id="IPR008333">
    <property type="entry name" value="Cbr1-like_FAD-bd_dom"/>
</dbReference>
<dbReference type="InterPro" id="IPR012292">
    <property type="entry name" value="Globin/Proto"/>
</dbReference>
<dbReference type="InterPro" id="IPR001709">
    <property type="entry name" value="Flavoprot_Pyr_Nucl_cyt_Rdtase"/>
</dbReference>
<organism evidence="14 15">
    <name type="scientific">Tomitella fengzijianii</name>
    <dbReference type="NCBI Taxonomy" id="2597660"/>
    <lineage>
        <taxon>Bacteria</taxon>
        <taxon>Bacillati</taxon>
        <taxon>Actinomycetota</taxon>
        <taxon>Actinomycetes</taxon>
        <taxon>Mycobacteriales</taxon>
        <taxon>Tomitella</taxon>
    </lineage>
</organism>
<proteinExistence type="inferred from homology"/>
<comment type="similarity">
    <text evidence="3">In the C-terminal section; belongs to the flavoprotein pyridine nucleotide cytochrome reductase family.</text>
</comment>
<dbReference type="GO" id="GO:0008941">
    <property type="term" value="F:nitric oxide dioxygenase NAD(P)H activity"/>
    <property type="evidence" value="ECO:0007669"/>
    <property type="project" value="UniProtKB-EC"/>
</dbReference>
<dbReference type="SUPFAM" id="SSF52343">
    <property type="entry name" value="Ferredoxin reductase-like, C-terminal NADP-linked domain"/>
    <property type="match status" value="1"/>
</dbReference>
<evidence type="ECO:0000256" key="4">
    <source>
        <dbReference type="ARBA" id="ARBA00012229"/>
    </source>
</evidence>
<keyword evidence="11" id="KW-0813">Transport</keyword>
<dbReference type="OrthoDB" id="3213438at2"/>
<dbReference type="GO" id="GO:0020037">
    <property type="term" value="F:heme binding"/>
    <property type="evidence" value="ECO:0007669"/>
    <property type="project" value="InterPro"/>
</dbReference>
<dbReference type="InterPro" id="IPR017927">
    <property type="entry name" value="FAD-bd_FR_type"/>
</dbReference>
<comment type="catalytic activity">
    <reaction evidence="9">
        <text>2 nitric oxide + NADH + 2 O2 = 2 nitrate + NAD(+) + H(+)</text>
        <dbReference type="Rhea" id="RHEA:19469"/>
        <dbReference type="ChEBI" id="CHEBI:15378"/>
        <dbReference type="ChEBI" id="CHEBI:15379"/>
        <dbReference type="ChEBI" id="CHEBI:16480"/>
        <dbReference type="ChEBI" id="CHEBI:17632"/>
        <dbReference type="ChEBI" id="CHEBI:57540"/>
        <dbReference type="ChEBI" id="CHEBI:57945"/>
        <dbReference type="EC" id="1.14.12.17"/>
    </reaction>
</comment>
<dbReference type="CDD" id="cd19753">
    <property type="entry name" value="Mb-like_oxidoreductase"/>
    <property type="match status" value="1"/>
</dbReference>
<evidence type="ECO:0000256" key="2">
    <source>
        <dbReference type="ARBA" id="ARBA00001974"/>
    </source>
</evidence>
<comment type="cofactor">
    <cofactor evidence="1">
        <name>heme b</name>
        <dbReference type="ChEBI" id="CHEBI:60344"/>
    </cofactor>
</comment>
<dbReference type="KEGG" id="toy:FO059_15420"/>
<keyword evidence="11" id="KW-0349">Heme</keyword>
<evidence type="ECO:0000256" key="1">
    <source>
        <dbReference type="ARBA" id="ARBA00001970"/>
    </source>
</evidence>
<evidence type="ECO:0000256" key="11">
    <source>
        <dbReference type="RuleBase" id="RU000356"/>
    </source>
</evidence>
<protein>
    <recommendedName>
        <fullName evidence="4">nitric oxide dioxygenase</fullName>
        <ecNumber evidence="4">1.14.12.17</ecNumber>
    </recommendedName>
</protein>
<sequence>MQRTQAGWTPPGPGRDADRERGRMATAEPSPRQQFLAFLHEDADTLSAEIFARFFAYRPAARAMFPANMVEHRAVFMDVLVYVVRSIDDPDAEPAMMAFLSQLGRDHRKFGATTEDYSAFRKSMAMVISQRLGHRRTPEVDKLLLLLVRATTELMNAGAAKDTGPAFVEATVVEHIRATRDHAVIRLQADAPVPYRAGQYLSVRTTLGSWRYFSPTIPPNPGGQIEFLVRTVPGGDVSGPVVAGTRVGDRWRLGAAHGSMQVDRDAGGDVLMVAGGSGVAPMRSIIVDMARFGENPRVHLFYGARHPGDLTELPTLWRLSITNPWLTVVPVSEEAEDPWWLAGADNRYEPGMHSRQTGTLADVVTSYGAWSDRRVLVCGSPKMVEATVDRLLAAGTPPGNIAFDPY</sequence>
<feature type="domain" description="FAD-binding FR-type" evidence="13">
    <location>
        <begin position="165"/>
        <end position="263"/>
    </location>
</feature>
<dbReference type="InterPro" id="IPR017938">
    <property type="entry name" value="Riboflavin_synthase-like_b-brl"/>
</dbReference>
<gene>
    <name evidence="14" type="ORF">FO059_15420</name>
</gene>
<keyword evidence="11" id="KW-0408">Iron</keyword>
<name>A0A516X5V1_9ACTN</name>
<evidence type="ECO:0000256" key="12">
    <source>
        <dbReference type="SAM" id="MobiDB-lite"/>
    </source>
</evidence>
<keyword evidence="5" id="KW-0001">2Fe-2S</keyword>
<evidence type="ECO:0000256" key="8">
    <source>
        <dbReference type="ARBA" id="ARBA00023027"/>
    </source>
</evidence>
<keyword evidence="11" id="KW-0479">Metal-binding</keyword>
<evidence type="ECO:0000313" key="15">
    <source>
        <dbReference type="Proteomes" id="UP000317344"/>
    </source>
</evidence>
<evidence type="ECO:0000256" key="5">
    <source>
        <dbReference type="ARBA" id="ARBA00022714"/>
    </source>
</evidence>
<evidence type="ECO:0000256" key="7">
    <source>
        <dbReference type="ARBA" id="ARBA00023014"/>
    </source>
</evidence>
<accession>A0A516X5V1</accession>
<dbReference type="PROSITE" id="PS51384">
    <property type="entry name" value="FAD_FR"/>
    <property type="match status" value="1"/>
</dbReference>
<keyword evidence="6" id="KW-0521">NADP</keyword>
<dbReference type="Gene3D" id="3.40.50.80">
    <property type="entry name" value="Nucleotide-binding domain of ferredoxin-NADP reductase (FNR) module"/>
    <property type="match status" value="1"/>
</dbReference>
<evidence type="ECO:0000256" key="6">
    <source>
        <dbReference type="ARBA" id="ARBA00022857"/>
    </source>
</evidence>
<dbReference type="InterPro" id="IPR001433">
    <property type="entry name" value="OxRdtase_FAD/NAD-bd"/>
</dbReference>
<dbReference type="EC" id="1.14.12.17" evidence="4"/>
<feature type="region of interest" description="Disordered" evidence="12">
    <location>
        <begin position="1"/>
        <end position="30"/>
    </location>
</feature>
<evidence type="ECO:0000259" key="13">
    <source>
        <dbReference type="PROSITE" id="PS51384"/>
    </source>
</evidence>
<comment type="catalytic activity">
    <reaction evidence="10">
        <text>2 nitric oxide + NADPH + 2 O2 = 2 nitrate + NADP(+) + H(+)</text>
        <dbReference type="Rhea" id="RHEA:19465"/>
        <dbReference type="ChEBI" id="CHEBI:15378"/>
        <dbReference type="ChEBI" id="CHEBI:15379"/>
        <dbReference type="ChEBI" id="CHEBI:16480"/>
        <dbReference type="ChEBI" id="CHEBI:17632"/>
        <dbReference type="ChEBI" id="CHEBI:57783"/>
        <dbReference type="ChEBI" id="CHEBI:58349"/>
        <dbReference type="EC" id="1.14.12.17"/>
    </reaction>
</comment>
<dbReference type="Pfam" id="PF00970">
    <property type="entry name" value="FAD_binding_6"/>
    <property type="match status" value="1"/>
</dbReference>
<dbReference type="InterPro" id="IPR050415">
    <property type="entry name" value="MRET"/>
</dbReference>
<reference evidence="14 15" key="1">
    <citation type="submission" date="2019-07" db="EMBL/GenBank/DDBJ databases">
        <title>Tomitella cavernea sp. nov., an actinomycete isolated from soil.</title>
        <authorList>
            <person name="Cheng J."/>
        </authorList>
    </citation>
    <scope>NUCLEOTIDE SEQUENCE [LARGE SCALE GENOMIC DNA]</scope>
    <source>
        <strain evidence="14 15">HY188</strain>
    </source>
</reference>
<dbReference type="InterPro" id="IPR009050">
    <property type="entry name" value="Globin-like_sf"/>
</dbReference>
<dbReference type="Gene3D" id="1.10.490.10">
    <property type="entry name" value="Globins"/>
    <property type="match status" value="1"/>
</dbReference>
<evidence type="ECO:0000313" key="14">
    <source>
        <dbReference type="EMBL" id="QDQ98455.1"/>
    </source>
</evidence>
<keyword evidence="7" id="KW-0411">Iron-sulfur</keyword>
<comment type="cofactor">
    <cofactor evidence="2">
        <name>FAD</name>
        <dbReference type="ChEBI" id="CHEBI:57692"/>
    </cofactor>
</comment>
<keyword evidence="8" id="KW-0520">NAD</keyword>
<dbReference type="PANTHER" id="PTHR47354:SF5">
    <property type="entry name" value="PROTEIN RFBI"/>
    <property type="match status" value="1"/>
</dbReference>
<comment type="similarity">
    <text evidence="11">Belongs to the globin family.</text>
</comment>
<dbReference type="InterPro" id="IPR039261">
    <property type="entry name" value="FNR_nucleotide-bd"/>
</dbReference>
<dbReference type="GO" id="GO:0051537">
    <property type="term" value="F:2 iron, 2 sulfur cluster binding"/>
    <property type="evidence" value="ECO:0007669"/>
    <property type="project" value="UniProtKB-KW"/>
</dbReference>
<dbReference type="Gene3D" id="2.40.30.10">
    <property type="entry name" value="Translation factors"/>
    <property type="match status" value="1"/>
</dbReference>
<dbReference type="Proteomes" id="UP000317344">
    <property type="component" value="Chromosome"/>
</dbReference>
<keyword evidence="11" id="KW-0561">Oxygen transport</keyword>
<dbReference type="PRINTS" id="PR00410">
    <property type="entry name" value="PHEHYDRXLASE"/>
</dbReference>
<dbReference type="GO" id="GO:0019825">
    <property type="term" value="F:oxygen binding"/>
    <property type="evidence" value="ECO:0007669"/>
    <property type="project" value="InterPro"/>
</dbReference>
<dbReference type="SUPFAM" id="SSF46458">
    <property type="entry name" value="Globin-like"/>
    <property type="match status" value="1"/>
</dbReference>
<dbReference type="Pfam" id="PF00175">
    <property type="entry name" value="NAD_binding_1"/>
    <property type="match status" value="1"/>
</dbReference>
<evidence type="ECO:0000256" key="3">
    <source>
        <dbReference type="ARBA" id="ARBA00006401"/>
    </source>
</evidence>
<dbReference type="InterPro" id="IPR000971">
    <property type="entry name" value="Globin"/>
</dbReference>
<dbReference type="EMBL" id="CP041765">
    <property type="protein sequence ID" value="QDQ98455.1"/>
    <property type="molecule type" value="Genomic_DNA"/>
</dbReference>
<dbReference type="PANTHER" id="PTHR47354">
    <property type="entry name" value="NADH OXIDOREDUCTASE HCR"/>
    <property type="match status" value="1"/>
</dbReference>
<dbReference type="SUPFAM" id="SSF63380">
    <property type="entry name" value="Riboflavin synthase domain-like"/>
    <property type="match status" value="1"/>
</dbReference>
<reference evidence="14 15" key="2">
    <citation type="submission" date="2019-07" db="EMBL/GenBank/DDBJ databases">
        <authorList>
            <person name="Huang Y."/>
        </authorList>
    </citation>
    <scope>NUCLEOTIDE SEQUENCE [LARGE SCALE GENOMIC DNA]</scope>
    <source>
        <strain evidence="14 15">HY188</strain>
    </source>
</reference>
<dbReference type="GO" id="GO:0005344">
    <property type="term" value="F:oxygen carrier activity"/>
    <property type="evidence" value="ECO:0007669"/>
    <property type="project" value="UniProtKB-KW"/>
</dbReference>
<evidence type="ECO:0000256" key="10">
    <source>
        <dbReference type="ARBA" id="ARBA00049433"/>
    </source>
</evidence>